<comment type="similarity">
    <text evidence="1 5">Belongs to the D-isomer specific 2-hydroxyacid dehydrogenase family.</text>
</comment>
<dbReference type="GO" id="GO:0008652">
    <property type="term" value="P:amino acid biosynthetic process"/>
    <property type="evidence" value="ECO:0007669"/>
    <property type="project" value="UniProtKB-KW"/>
</dbReference>
<proteinExistence type="inferred from homology"/>
<evidence type="ECO:0000256" key="5">
    <source>
        <dbReference type="RuleBase" id="RU003719"/>
    </source>
</evidence>
<dbReference type="GO" id="GO:0016616">
    <property type="term" value="F:oxidoreductase activity, acting on the CH-OH group of donors, NAD or NADP as acceptor"/>
    <property type="evidence" value="ECO:0007669"/>
    <property type="project" value="InterPro"/>
</dbReference>
<protein>
    <submittedName>
        <fullName evidence="8">D-glycerate dehydrogenase</fullName>
    </submittedName>
</protein>
<evidence type="ECO:0000256" key="2">
    <source>
        <dbReference type="ARBA" id="ARBA00022605"/>
    </source>
</evidence>
<gene>
    <name evidence="8" type="ORF">GTO91_03480</name>
</gene>
<evidence type="ECO:0000313" key="8">
    <source>
        <dbReference type="EMBL" id="MZP28769.1"/>
    </source>
</evidence>
<accession>A0A845L1C3</accession>
<dbReference type="Proteomes" id="UP000463470">
    <property type="component" value="Unassembled WGS sequence"/>
</dbReference>
<evidence type="ECO:0000313" key="9">
    <source>
        <dbReference type="Proteomes" id="UP000463470"/>
    </source>
</evidence>
<dbReference type="InterPro" id="IPR006140">
    <property type="entry name" value="D-isomer_DH_NAD-bd"/>
</dbReference>
<dbReference type="FunFam" id="3.40.50.720:FF:000462">
    <property type="entry name" value="Glyoxylate reductase (NADP+)"/>
    <property type="match status" value="1"/>
</dbReference>
<dbReference type="InterPro" id="IPR050857">
    <property type="entry name" value="D-2-hydroxyacid_DH"/>
</dbReference>
<dbReference type="AlphaFoldDB" id="A0A845L1C3"/>
<keyword evidence="2" id="KW-0028">Amino-acid biosynthesis</keyword>
<dbReference type="OrthoDB" id="9805416at2"/>
<dbReference type="InterPro" id="IPR029753">
    <property type="entry name" value="D-isomer_DH_CS"/>
</dbReference>
<evidence type="ECO:0000259" key="7">
    <source>
        <dbReference type="Pfam" id="PF02826"/>
    </source>
</evidence>
<dbReference type="GO" id="GO:0051287">
    <property type="term" value="F:NAD binding"/>
    <property type="evidence" value="ECO:0007669"/>
    <property type="project" value="InterPro"/>
</dbReference>
<dbReference type="EMBL" id="WXEY01000002">
    <property type="protein sequence ID" value="MZP28769.1"/>
    <property type="molecule type" value="Genomic_DNA"/>
</dbReference>
<evidence type="ECO:0000256" key="3">
    <source>
        <dbReference type="ARBA" id="ARBA00023002"/>
    </source>
</evidence>
<evidence type="ECO:0000259" key="6">
    <source>
        <dbReference type="Pfam" id="PF00389"/>
    </source>
</evidence>
<dbReference type="Pfam" id="PF00389">
    <property type="entry name" value="2-Hacid_dh"/>
    <property type="match status" value="1"/>
</dbReference>
<feature type="domain" description="D-isomer specific 2-hydroxyacid dehydrogenase catalytic" evidence="6">
    <location>
        <begin position="6"/>
        <end position="319"/>
    </location>
</feature>
<organism evidence="8 9">
    <name type="scientific">Heliomicrobium undosum</name>
    <dbReference type="NCBI Taxonomy" id="121734"/>
    <lineage>
        <taxon>Bacteria</taxon>
        <taxon>Bacillati</taxon>
        <taxon>Bacillota</taxon>
        <taxon>Clostridia</taxon>
        <taxon>Eubacteriales</taxon>
        <taxon>Heliobacteriaceae</taxon>
        <taxon>Heliomicrobium</taxon>
    </lineage>
</organism>
<keyword evidence="3 5" id="KW-0560">Oxidoreductase</keyword>
<dbReference type="PROSITE" id="PS00065">
    <property type="entry name" value="D_2_HYDROXYACID_DH_1"/>
    <property type="match status" value="1"/>
</dbReference>
<name>A0A845L1C3_9FIRM</name>
<dbReference type="InterPro" id="IPR006139">
    <property type="entry name" value="D-isomer_2_OHA_DH_cat_dom"/>
</dbReference>
<sequence>MKQKVFISGKIPAIAYEMLSQPFDVTMHDDLRLLSKEEILEGVKDKDALLALLSDNIDAEIIRAAPNLKVIANYGAGFNNIDVAAATARRIPVTNTPAVSTDATAELTWGLILSIARRIVEGDKNTRAGRFTGWAPLYHLGTEVTGKTLGIIGMGNIGKAVAKRAKGFDMKVIYYTRNRLSPELEREFNAEYLPLEDVLKQSDFLTFHVSYNPSMRHMIGARELHMMKPTAFLINAARGPLVEESALLEALRNKTIAGAALDVYEFEPKITPGLEQLDNVVLCPHLGNATVETRTAMAEIAAKNVIAVLKGDRALTPVNPQIYL</sequence>
<dbReference type="RefSeq" id="WP_161254872.1">
    <property type="nucleotide sequence ID" value="NZ_WXEY01000002.1"/>
</dbReference>
<dbReference type="PROSITE" id="PS00671">
    <property type="entry name" value="D_2_HYDROXYACID_DH_3"/>
    <property type="match status" value="1"/>
</dbReference>
<dbReference type="SUPFAM" id="SSF52283">
    <property type="entry name" value="Formate/glycerate dehydrogenase catalytic domain-like"/>
    <property type="match status" value="1"/>
</dbReference>
<keyword evidence="9" id="KW-1185">Reference proteome</keyword>
<dbReference type="InterPro" id="IPR029752">
    <property type="entry name" value="D-isomer_DH_CS1"/>
</dbReference>
<feature type="domain" description="D-isomer specific 2-hydroxyacid dehydrogenase NAD-binding" evidence="7">
    <location>
        <begin position="110"/>
        <end position="287"/>
    </location>
</feature>
<comment type="caution">
    <text evidence="8">The sequence shown here is derived from an EMBL/GenBank/DDBJ whole genome shotgun (WGS) entry which is preliminary data.</text>
</comment>
<dbReference type="CDD" id="cd12178">
    <property type="entry name" value="2-Hacid_dh_13"/>
    <property type="match status" value="1"/>
</dbReference>
<evidence type="ECO:0000256" key="1">
    <source>
        <dbReference type="ARBA" id="ARBA00005854"/>
    </source>
</evidence>
<reference evidence="8 9" key="1">
    <citation type="submission" date="2020-01" db="EMBL/GenBank/DDBJ databases">
        <title>Whole-genome sequence of Heliobacterium undosum DSM 13378.</title>
        <authorList>
            <person name="Kyndt J.A."/>
            <person name="Meyer T.E."/>
        </authorList>
    </citation>
    <scope>NUCLEOTIDE SEQUENCE [LARGE SCALE GENOMIC DNA]</scope>
    <source>
        <strain evidence="8 9">DSM 13378</strain>
    </source>
</reference>
<dbReference type="Gene3D" id="3.40.50.720">
    <property type="entry name" value="NAD(P)-binding Rossmann-like Domain"/>
    <property type="match status" value="2"/>
</dbReference>
<keyword evidence="4" id="KW-0520">NAD</keyword>
<dbReference type="Pfam" id="PF02826">
    <property type="entry name" value="2-Hacid_dh_C"/>
    <property type="match status" value="1"/>
</dbReference>
<evidence type="ECO:0000256" key="4">
    <source>
        <dbReference type="ARBA" id="ARBA00023027"/>
    </source>
</evidence>
<dbReference type="SUPFAM" id="SSF51735">
    <property type="entry name" value="NAD(P)-binding Rossmann-fold domains"/>
    <property type="match status" value="1"/>
</dbReference>
<dbReference type="PANTHER" id="PTHR42789">
    <property type="entry name" value="D-ISOMER SPECIFIC 2-HYDROXYACID DEHYDROGENASE FAMILY PROTEIN (AFU_ORTHOLOGUE AFUA_6G10090)"/>
    <property type="match status" value="1"/>
</dbReference>
<dbReference type="InterPro" id="IPR036291">
    <property type="entry name" value="NAD(P)-bd_dom_sf"/>
</dbReference>
<dbReference type="PANTHER" id="PTHR42789:SF1">
    <property type="entry name" value="D-ISOMER SPECIFIC 2-HYDROXYACID DEHYDROGENASE FAMILY PROTEIN (AFU_ORTHOLOGUE AFUA_6G10090)"/>
    <property type="match status" value="1"/>
</dbReference>